<keyword evidence="8 14" id="KW-0378">Hydrolase</keyword>
<dbReference type="AlphaFoldDB" id="A0A3G2SBF8"/>
<evidence type="ECO:0000256" key="9">
    <source>
        <dbReference type="ARBA" id="ARBA00022833"/>
    </source>
</evidence>
<keyword evidence="12" id="KW-0539">Nucleus</keyword>
<name>A0A3G2SBF8_MALR7</name>
<evidence type="ECO:0000259" key="13">
    <source>
        <dbReference type="SMART" id="SM01124"/>
    </source>
</evidence>
<keyword evidence="7" id="KW-0479">Metal-binding</keyword>
<comment type="cofactor">
    <cofactor evidence="1">
        <name>Mn(2+)</name>
        <dbReference type="ChEBI" id="CHEBI:29035"/>
    </cofactor>
</comment>
<evidence type="ECO:0000256" key="11">
    <source>
        <dbReference type="ARBA" id="ARBA00023211"/>
    </source>
</evidence>
<dbReference type="EC" id="3.1.-.-" evidence="14"/>
<keyword evidence="9" id="KW-0862">Zinc</keyword>
<comment type="similarity">
    <text evidence="5">Belongs to the lariat debranching enzyme family.</text>
</comment>
<evidence type="ECO:0000256" key="4">
    <source>
        <dbReference type="ARBA" id="ARBA00004123"/>
    </source>
</evidence>
<protein>
    <submittedName>
        <fullName evidence="14">Lariat debranching enzyme</fullName>
        <ecNumber evidence="14">3.1.-.-</ecNumber>
    </submittedName>
</protein>
<dbReference type="CDD" id="cd00844">
    <property type="entry name" value="MPP_Dbr1_N"/>
    <property type="match status" value="1"/>
</dbReference>
<evidence type="ECO:0000256" key="2">
    <source>
        <dbReference type="ARBA" id="ARBA00001947"/>
    </source>
</evidence>
<keyword evidence="6" id="KW-0507">mRNA processing</keyword>
<accession>A0A3G2SBF8</accession>
<dbReference type="Pfam" id="PF05011">
    <property type="entry name" value="DBR1"/>
    <property type="match status" value="1"/>
</dbReference>
<comment type="cofactor">
    <cofactor evidence="3">
        <name>Fe(2+)</name>
        <dbReference type="ChEBI" id="CHEBI:29033"/>
    </cofactor>
</comment>
<feature type="domain" description="Lariat debranching enzyme C-terminal" evidence="13">
    <location>
        <begin position="259"/>
        <end position="412"/>
    </location>
</feature>
<dbReference type="Gene3D" id="3.60.21.10">
    <property type="match status" value="1"/>
</dbReference>
<comment type="cofactor">
    <cofactor evidence="2">
        <name>Zn(2+)</name>
        <dbReference type="ChEBI" id="CHEBI:29105"/>
    </cofactor>
</comment>
<evidence type="ECO:0000313" key="15">
    <source>
        <dbReference type="Proteomes" id="UP000269793"/>
    </source>
</evidence>
<gene>
    <name evidence="14" type="primary">dbr1</name>
    <name evidence="14" type="ORF">DNF11_3719</name>
</gene>
<dbReference type="Pfam" id="PF00149">
    <property type="entry name" value="Metallophos"/>
    <property type="match status" value="1"/>
</dbReference>
<dbReference type="InterPro" id="IPR041816">
    <property type="entry name" value="Dbr1_N"/>
</dbReference>
<dbReference type="PANTHER" id="PTHR12849">
    <property type="entry name" value="RNA LARIAT DEBRANCHING ENZYME"/>
    <property type="match status" value="1"/>
</dbReference>
<proteinExistence type="inferred from homology"/>
<dbReference type="Proteomes" id="UP000269793">
    <property type="component" value="Chromosome VII"/>
</dbReference>
<dbReference type="SMART" id="SM01124">
    <property type="entry name" value="DBR1"/>
    <property type="match status" value="1"/>
</dbReference>
<evidence type="ECO:0000256" key="5">
    <source>
        <dbReference type="ARBA" id="ARBA00006045"/>
    </source>
</evidence>
<dbReference type="OrthoDB" id="407609at2759"/>
<dbReference type="GO" id="GO:0000398">
    <property type="term" value="P:mRNA splicing, via spliceosome"/>
    <property type="evidence" value="ECO:0007669"/>
    <property type="project" value="TreeGrafter"/>
</dbReference>
<comment type="subcellular location">
    <subcellularLocation>
        <location evidence="4">Nucleus</location>
    </subcellularLocation>
</comment>
<keyword evidence="15" id="KW-1185">Reference proteome</keyword>
<keyword evidence="11" id="KW-0464">Manganese</keyword>
<evidence type="ECO:0000256" key="12">
    <source>
        <dbReference type="ARBA" id="ARBA00023242"/>
    </source>
</evidence>
<dbReference type="STRING" id="425264.A0A3G2SBF8"/>
<evidence type="ECO:0000256" key="1">
    <source>
        <dbReference type="ARBA" id="ARBA00001936"/>
    </source>
</evidence>
<dbReference type="PANTHER" id="PTHR12849:SF0">
    <property type="entry name" value="LARIAT DEBRANCHING ENZYME"/>
    <property type="match status" value="1"/>
</dbReference>
<evidence type="ECO:0000256" key="6">
    <source>
        <dbReference type="ARBA" id="ARBA00022664"/>
    </source>
</evidence>
<dbReference type="FunFam" id="3.60.21.10:FF:000035">
    <property type="entry name" value="Lariat debranching enzyme"/>
    <property type="match status" value="1"/>
</dbReference>
<dbReference type="GO" id="GO:0046872">
    <property type="term" value="F:metal ion binding"/>
    <property type="evidence" value="ECO:0007669"/>
    <property type="project" value="UniProtKB-KW"/>
</dbReference>
<evidence type="ECO:0000313" key="14">
    <source>
        <dbReference type="EMBL" id="AYO44669.1"/>
    </source>
</evidence>
<dbReference type="VEuPathDB" id="FungiDB:DNF11_3719"/>
<dbReference type="GO" id="GO:0008419">
    <property type="term" value="F:RNA lariat debranching enzyme activity"/>
    <property type="evidence" value="ECO:0007669"/>
    <property type="project" value="TreeGrafter"/>
</dbReference>
<keyword evidence="10" id="KW-0408">Iron</keyword>
<organism evidence="14 15">
    <name type="scientific">Malassezia restricta (strain ATCC 96810 / NBRC 103918 / CBS 7877)</name>
    <name type="common">Seborrheic dermatitis infection agent</name>
    <dbReference type="NCBI Taxonomy" id="425264"/>
    <lineage>
        <taxon>Eukaryota</taxon>
        <taxon>Fungi</taxon>
        <taxon>Dikarya</taxon>
        <taxon>Basidiomycota</taxon>
        <taxon>Ustilaginomycotina</taxon>
        <taxon>Malasseziomycetes</taxon>
        <taxon>Malasseziales</taxon>
        <taxon>Malasseziaceae</taxon>
        <taxon>Malassezia</taxon>
    </lineage>
</organism>
<evidence type="ECO:0000256" key="10">
    <source>
        <dbReference type="ARBA" id="ARBA00023004"/>
    </source>
</evidence>
<evidence type="ECO:0000256" key="3">
    <source>
        <dbReference type="ARBA" id="ARBA00001954"/>
    </source>
</evidence>
<dbReference type="EMBL" id="CP033154">
    <property type="protein sequence ID" value="AYO44669.1"/>
    <property type="molecule type" value="Genomic_DNA"/>
</dbReference>
<dbReference type="GO" id="GO:0005634">
    <property type="term" value="C:nucleus"/>
    <property type="evidence" value="ECO:0007669"/>
    <property type="project" value="UniProtKB-SubCell"/>
</dbReference>
<dbReference type="SUPFAM" id="SSF56300">
    <property type="entry name" value="Metallo-dependent phosphatases"/>
    <property type="match status" value="1"/>
</dbReference>
<dbReference type="InterPro" id="IPR004843">
    <property type="entry name" value="Calcineurin-like_PHP"/>
</dbReference>
<reference evidence="14 15" key="1">
    <citation type="submission" date="2018-10" db="EMBL/GenBank/DDBJ databases">
        <title>Complete genome sequence of Malassezia restricta CBS 7877.</title>
        <authorList>
            <person name="Morand S.C."/>
            <person name="Bertignac M."/>
            <person name="Iltis A."/>
            <person name="Kolder I."/>
            <person name="Pirovano W."/>
            <person name="Jourdain R."/>
            <person name="Clavaud C."/>
        </authorList>
    </citation>
    <scope>NUCLEOTIDE SEQUENCE [LARGE SCALE GENOMIC DNA]</scope>
    <source>
        <strain evidence="14 15">CBS 7877</strain>
    </source>
</reference>
<dbReference type="InterPro" id="IPR029052">
    <property type="entry name" value="Metallo-depent_PP-like"/>
</dbReference>
<evidence type="ECO:0000256" key="8">
    <source>
        <dbReference type="ARBA" id="ARBA00022801"/>
    </source>
</evidence>
<dbReference type="InterPro" id="IPR007708">
    <property type="entry name" value="DBR1_C"/>
</dbReference>
<sequence length="451" mass="51570">MRIAVEGCSHGELDRIYDEILEHEQATSQRVDLVLLCGDIQALRNEADLDSLAVPDKFKRLGDFHRYYSGEKTAPILTLVIGGNHEASNYLWELYYGGWLAPNIYYMGAAGCVNVEGITIAAASGIYKQRDYSRGRYEQQPYSPDDLRSVYHTRQFDITKLGLLSRPDIFMSHDWPNGVEQFGDTESLIRCKPFFREEIQTSTLGSPPLQALLHDLQPRYWFSAHLHVRFTATVVHGAAPLKTSIAESNPESIPLGDEEEEPRIPTQTTNFLALGKCASRNEYLHFFDISSPRDDFLREQTEQRPDLTLEFNRDWLAITRATQEYFTFHRRQTPLPSPRDPALLARVEQERDAIDVKARNIGPAFFCIRRMQPFQRTALTQNEIKTLPASSYIFSNPQTEAFCQLVGIPNLINTRTPYLPQGKSKETNASEEIARIRAMAHERKRRRRAGS</sequence>
<evidence type="ECO:0000256" key="7">
    <source>
        <dbReference type="ARBA" id="ARBA00022723"/>
    </source>
</evidence>